<evidence type="ECO:0000256" key="6">
    <source>
        <dbReference type="ARBA" id="ARBA00023002"/>
    </source>
</evidence>
<dbReference type="GO" id="GO:0005737">
    <property type="term" value="C:cytoplasm"/>
    <property type="evidence" value="ECO:0007669"/>
    <property type="project" value="TreeGrafter"/>
</dbReference>
<keyword evidence="13" id="KW-1185">Reference proteome</keyword>
<keyword evidence="7 10" id="KW-0408">Iron</keyword>
<evidence type="ECO:0000256" key="1">
    <source>
        <dbReference type="ARBA" id="ARBA00001971"/>
    </source>
</evidence>
<proteinExistence type="inferred from homology"/>
<organism evidence="12 13">
    <name type="scientific">Pleurodeles waltl</name>
    <name type="common">Iberian ribbed newt</name>
    <dbReference type="NCBI Taxonomy" id="8319"/>
    <lineage>
        <taxon>Eukaryota</taxon>
        <taxon>Metazoa</taxon>
        <taxon>Chordata</taxon>
        <taxon>Craniata</taxon>
        <taxon>Vertebrata</taxon>
        <taxon>Euteleostomi</taxon>
        <taxon>Amphibia</taxon>
        <taxon>Batrachia</taxon>
        <taxon>Caudata</taxon>
        <taxon>Salamandroidea</taxon>
        <taxon>Salamandridae</taxon>
        <taxon>Pleurodelinae</taxon>
        <taxon>Pleurodeles</taxon>
    </lineage>
</organism>
<accession>A0AAV7LA91</accession>
<gene>
    <name evidence="12" type="ORF">NDU88_000546</name>
</gene>
<evidence type="ECO:0000256" key="10">
    <source>
        <dbReference type="PIRSR" id="PIRSR602401-1"/>
    </source>
</evidence>
<keyword evidence="6 11" id="KW-0560">Oxidoreductase</keyword>
<sequence length="445" mass="50992">MRFELRHEFLMQLSKTYGNIFTVWLGQKPAVVVNGCRSIRNALIKHSEELSERAVPPLFEKLSGGKGVIFTNGHTWKQQRRFGLMTLRNLGLGKKSMDERTQREAQHLIEFFRMTKGNAIDPATTVTYSVTNVIAAMLFGHRFSSDDKDLHQLIEATDYLIKFQGTPWAQLFNAFPWLMQHLPGPLQHFIESDNFLLRFVKREIESHKECGISEEPQDLVDFYLSQMSRDTGDANSTFDYENMVRLSIEMFAAGIETTSTTLRWAFLHMVTKPDIQEKIQKELDAVLGEEKTIQYEDRKRLPYTNAVIHEIQRISNIQSVGSARQLVKDTSLEGFQLKKGTMILCNLSSALYDPDYWEKPHQFNPGNFLDKEGNFVTSEAFLPFSAGHRVCLGELMARTVLFIFFASLFRTLTFRLPEGVKEVNMGTILGATLQPHPFEICAISR</sequence>
<dbReference type="PRINTS" id="PR00385">
    <property type="entry name" value="P450"/>
</dbReference>
<dbReference type="AlphaFoldDB" id="A0AAV7LA91"/>
<keyword evidence="4 10" id="KW-0349">Heme</keyword>
<dbReference type="InterPro" id="IPR017972">
    <property type="entry name" value="Cyt_P450_CS"/>
</dbReference>
<comment type="subcellular location">
    <subcellularLocation>
        <location evidence="2">Membrane</location>
    </subcellularLocation>
</comment>
<evidence type="ECO:0000256" key="2">
    <source>
        <dbReference type="ARBA" id="ARBA00004370"/>
    </source>
</evidence>
<dbReference type="InterPro" id="IPR001128">
    <property type="entry name" value="Cyt_P450"/>
</dbReference>
<keyword evidence="9" id="KW-0472">Membrane</keyword>
<dbReference type="Pfam" id="PF00067">
    <property type="entry name" value="p450"/>
    <property type="match status" value="1"/>
</dbReference>
<dbReference type="GO" id="GO:0005506">
    <property type="term" value="F:iron ion binding"/>
    <property type="evidence" value="ECO:0007669"/>
    <property type="project" value="InterPro"/>
</dbReference>
<evidence type="ECO:0000256" key="3">
    <source>
        <dbReference type="ARBA" id="ARBA00010617"/>
    </source>
</evidence>
<dbReference type="InterPro" id="IPR002401">
    <property type="entry name" value="Cyt_P450_E_grp-I"/>
</dbReference>
<keyword evidence="5 10" id="KW-0479">Metal-binding</keyword>
<comment type="similarity">
    <text evidence="3 11">Belongs to the cytochrome P450 family.</text>
</comment>
<dbReference type="PANTHER" id="PTHR24300:SF368">
    <property type="entry name" value="CYTOCHROME P450, FAMILY 2, SUBFAMILY AB, POLYPEPTIDE 1"/>
    <property type="match status" value="1"/>
</dbReference>
<dbReference type="PANTHER" id="PTHR24300">
    <property type="entry name" value="CYTOCHROME P450 508A4-RELATED"/>
    <property type="match status" value="1"/>
</dbReference>
<dbReference type="PROSITE" id="PS00086">
    <property type="entry name" value="CYTOCHROME_P450"/>
    <property type="match status" value="1"/>
</dbReference>
<keyword evidence="8 11" id="KW-0503">Monooxygenase</keyword>
<dbReference type="SUPFAM" id="SSF48264">
    <property type="entry name" value="Cytochrome P450"/>
    <property type="match status" value="1"/>
</dbReference>
<comment type="caution">
    <text evidence="12">The sequence shown here is derived from an EMBL/GenBank/DDBJ whole genome shotgun (WGS) entry which is preliminary data.</text>
</comment>
<dbReference type="InterPro" id="IPR050182">
    <property type="entry name" value="Cytochrome_P450_fam2"/>
</dbReference>
<dbReference type="InterPro" id="IPR036396">
    <property type="entry name" value="Cyt_P450_sf"/>
</dbReference>
<evidence type="ECO:0000256" key="9">
    <source>
        <dbReference type="ARBA" id="ARBA00023136"/>
    </source>
</evidence>
<dbReference type="GO" id="GO:0006082">
    <property type="term" value="P:organic acid metabolic process"/>
    <property type="evidence" value="ECO:0007669"/>
    <property type="project" value="TreeGrafter"/>
</dbReference>
<evidence type="ECO:0000256" key="7">
    <source>
        <dbReference type="ARBA" id="ARBA00023004"/>
    </source>
</evidence>
<dbReference type="GO" id="GO:0016020">
    <property type="term" value="C:membrane"/>
    <property type="evidence" value="ECO:0007669"/>
    <property type="project" value="UniProtKB-SubCell"/>
</dbReference>
<dbReference type="GO" id="GO:0016712">
    <property type="term" value="F:oxidoreductase activity, acting on paired donors, with incorporation or reduction of molecular oxygen, reduced flavin or flavoprotein as one donor, and incorporation of one atom of oxygen"/>
    <property type="evidence" value="ECO:0007669"/>
    <property type="project" value="TreeGrafter"/>
</dbReference>
<evidence type="ECO:0000256" key="8">
    <source>
        <dbReference type="ARBA" id="ARBA00023033"/>
    </source>
</evidence>
<dbReference type="Gene3D" id="1.10.630.10">
    <property type="entry name" value="Cytochrome P450"/>
    <property type="match status" value="1"/>
</dbReference>
<dbReference type="PRINTS" id="PR00463">
    <property type="entry name" value="EP450I"/>
</dbReference>
<dbReference type="FunFam" id="1.10.630.10:FF:000004">
    <property type="entry name" value="cytochrome P450 2D15 isoform X1"/>
    <property type="match status" value="1"/>
</dbReference>
<evidence type="ECO:0000313" key="12">
    <source>
        <dbReference type="EMBL" id="KAJ1087370.1"/>
    </source>
</evidence>
<protein>
    <submittedName>
        <fullName evidence="12">Uncharacterized protein</fullName>
    </submittedName>
</protein>
<evidence type="ECO:0000256" key="4">
    <source>
        <dbReference type="ARBA" id="ARBA00022617"/>
    </source>
</evidence>
<evidence type="ECO:0000256" key="11">
    <source>
        <dbReference type="RuleBase" id="RU000461"/>
    </source>
</evidence>
<reference evidence="12" key="1">
    <citation type="journal article" date="2022" name="bioRxiv">
        <title>Sequencing and chromosome-scale assembly of the giantPleurodeles waltlgenome.</title>
        <authorList>
            <person name="Brown T."/>
            <person name="Elewa A."/>
            <person name="Iarovenko S."/>
            <person name="Subramanian E."/>
            <person name="Araus A.J."/>
            <person name="Petzold A."/>
            <person name="Susuki M."/>
            <person name="Suzuki K.-i.T."/>
            <person name="Hayashi T."/>
            <person name="Toyoda A."/>
            <person name="Oliveira C."/>
            <person name="Osipova E."/>
            <person name="Leigh N.D."/>
            <person name="Simon A."/>
            <person name="Yun M.H."/>
        </authorList>
    </citation>
    <scope>NUCLEOTIDE SEQUENCE</scope>
    <source>
        <strain evidence="12">20211129_DDA</strain>
        <tissue evidence="12">Liver</tissue>
    </source>
</reference>
<evidence type="ECO:0000256" key="5">
    <source>
        <dbReference type="ARBA" id="ARBA00022723"/>
    </source>
</evidence>
<dbReference type="EMBL" id="JANPWB010000015">
    <property type="protein sequence ID" value="KAJ1087370.1"/>
    <property type="molecule type" value="Genomic_DNA"/>
</dbReference>
<dbReference type="GO" id="GO:0020037">
    <property type="term" value="F:heme binding"/>
    <property type="evidence" value="ECO:0007669"/>
    <property type="project" value="InterPro"/>
</dbReference>
<comment type="cofactor">
    <cofactor evidence="1 10">
        <name>heme</name>
        <dbReference type="ChEBI" id="CHEBI:30413"/>
    </cofactor>
</comment>
<evidence type="ECO:0000313" key="13">
    <source>
        <dbReference type="Proteomes" id="UP001066276"/>
    </source>
</evidence>
<feature type="binding site" description="axial binding residue" evidence="10">
    <location>
        <position position="391"/>
    </location>
    <ligand>
        <name>heme</name>
        <dbReference type="ChEBI" id="CHEBI:30413"/>
    </ligand>
    <ligandPart>
        <name>Fe</name>
        <dbReference type="ChEBI" id="CHEBI:18248"/>
    </ligandPart>
</feature>
<dbReference type="GO" id="GO:0006805">
    <property type="term" value="P:xenobiotic metabolic process"/>
    <property type="evidence" value="ECO:0007669"/>
    <property type="project" value="TreeGrafter"/>
</dbReference>
<name>A0AAV7LA91_PLEWA</name>
<dbReference type="Proteomes" id="UP001066276">
    <property type="component" value="Chromosome 11"/>
</dbReference>